<protein>
    <submittedName>
        <fullName evidence="10">Predicted protein</fullName>
    </submittedName>
</protein>
<evidence type="ECO:0000256" key="1">
    <source>
        <dbReference type="ARBA" id="ARBA00004123"/>
    </source>
</evidence>
<feature type="region of interest" description="Disordered" evidence="8">
    <location>
        <begin position="200"/>
        <end position="230"/>
    </location>
</feature>
<dbReference type="SMART" id="SM00353">
    <property type="entry name" value="HLH"/>
    <property type="match status" value="1"/>
</dbReference>
<dbReference type="InterPro" id="IPR031066">
    <property type="entry name" value="bHLH_ALC-like_plant"/>
</dbReference>
<keyword evidence="4" id="KW-0238">DNA-binding</keyword>
<comment type="similarity">
    <text evidence="2">Belongs to the bHLH protein family.</text>
</comment>
<evidence type="ECO:0000256" key="7">
    <source>
        <dbReference type="SAM" id="Coils"/>
    </source>
</evidence>
<dbReference type="InterPro" id="IPR036638">
    <property type="entry name" value="HLH_DNA-bd_sf"/>
</dbReference>
<reference evidence="10" key="1">
    <citation type="journal article" date="2011" name="Plant Physiol.">
        <title>Comprehensive sequence analysis of 24,783 barley full-length cDNAs derived from 12 clone libraries.</title>
        <authorList>
            <person name="Matsumoto T."/>
            <person name="Tanaka T."/>
            <person name="Sakai H."/>
            <person name="Amano N."/>
            <person name="Kanamori H."/>
            <person name="Kurita K."/>
            <person name="Kikuta A."/>
            <person name="Kamiya K."/>
            <person name="Yamamoto M."/>
            <person name="Ikawa H."/>
            <person name="Fujii N."/>
            <person name="Hori K."/>
            <person name="Itoh T."/>
            <person name="Sato K."/>
        </authorList>
    </citation>
    <scope>NUCLEOTIDE SEQUENCE</scope>
</reference>
<comment type="subcellular location">
    <subcellularLocation>
        <location evidence="1">Nucleus</location>
    </subcellularLocation>
</comment>
<feature type="region of interest" description="Disordered" evidence="8">
    <location>
        <begin position="420"/>
        <end position="440"/>
    </location>
</feature>
<sequence>MNNQCVPRWDLDETVGAGLNPVPAGSAQRMASGDSGLTEPVAMPMPDQYDEVAELTWEKGNIFWQGLFNRSVPKYPAAPAPAQMHAIGGAGDHRETLEAVVGEAAARLSTQSTSHLGQPLRAAAAPWLGVGAPADGLVPCARGDDPAEGDVQRKRARVVGEDGRVCASQGSAAPGRGESSLLTLEPCGTGADDLCGFTTTNNSTSLDQGSPETENTSFGGGASDSRCFSRRSQRDGLCDEAENVVVKGEAPMRSAISTKRSRAAAIHNESERKRRDRINQKMQTLQKLVPNSSKTDKASMLDEVIDHLKQLQATVQMMNRMSSMMMPMAMPQLAQMSVMTQMAQMAQMAQMGLGMMNMAAGPLAQPAYPGLAQPMMHPSTPFVPMQPWNAGAGADRQKQPAAAAAVPDAYSAFLACQAAQQNAQQQQQQQQQQAQPNGMEAYSRMMAMYQKLGQQQTQPRSSKE</sequence>
<feature type="compositionally biased region" description="Polar residues" evidence="8">
    <location>
        <begin position="452"/>
        <end position="464"/>
    </location>
</feature>
<dbReference type="PANTHER" id="PTHR45855">
    <property type="entry name" value="TRANSCRIPTION FACTOR PIF1-RELATED"/>
    <property type="match status" value="1"/>
</dbReference>
<keyword evidence="3" id="KW-0805">Transcription regulation</keyword>
<dbReference type="PROSITE" id="PS50888">
    <property type="entry name" value="BHLH"/>
    <property type="match status" value="1"/>
</dbReference>
<dbReference type="GO" id="GO:0003677">
    <property type="term" value="F:DNA binding"/>
    <property type="evidence" value="ECO:0007669"/>
    <property type="project" value="UniProtKB-KW"/>
</dbReference>
<evidence type="ECO:0000313" key="10">
    <source>
        <dbReference type="EMBL" id="BAJ99017.1"/>
    </source>
</evidence>
<evidence type="ECO:0000256" key="3">
    <source>
        <dbReference type="ARBA" id="ARBA00023015"/>
    </source>
</evidence>
<dbReference type="SUPFAM" id="SSF47459">
    <property type="entry name" value="HLH, helix-loop-helix DNA-binding domain"/>
    <property type="match status" value="1"/>
</dbReference>
<keyword evidence="5" id="KW-0804">Transcription</keyword>
<evidence type="ECO:0000259" key="9">
    <source>
        <dbReference type="PROSITE" id="PS50888"/>
    </source>
</evidence>
<feature type="compositionally biased region" description="Polar residues" evidence="8">
    <location>
        <begin position="200"/>
        <end position="217"/>
    </location>
</feature>
<evidence type="ECO:0000256" key="2">
    <source>
        <dbReference type="ARBA" id="ARBA00005510"/>
    </source>
</evidence>
<dbReference type="GO" id="GO:0005634">
    <property type="term" value="C:nucleus"/>
    <property type="evidence" value="ECO:0007669"/>
    <property type="project" value="UniProtKB-SubCell"/>
</dbReference>
<dbReference type="InterPro" id="IPR047265">
    <property type="entry name" value="PIF1-like_bHLH"/>
</dbReference>
<evidence type="ECO:0000256" key="4">
    <source>
        <dbReference type="ARBA" id="ARBA00023125"/>
    </source>
</evidence>
<keyword evidence="7" id="KW-0175">Coiled coil</keyword>
<feature type="compositionally biased region" description="Low complexity" evidence="8">
    <location>
        <begin position="420"/>
        <end position="435"/>
    </location>
</feature>
<feature type="region of interest" description="Disordered" evidence="8">
    <location>
        <begin position="445"/>
        <end position="464"/>
    </location>
</feature>
<feature type="domain" description="BHLH" evidence="9">
    <location>
        <begin position="262"/>
        <end position="311"/>
    </location>
</feature>
<dbReference type="PANTHER" id="PTHR45855:SF23">
    <property type="entry name" value="TRANSCRIPTION FACTOR MEE8-RELATED"/>
    <property type="match status" value="1"/>
</dbReference>
<dbReference type="EMBL" id="AK367814">
    <property type="protein sequence ID" value="BAJ99017.1"/>
    <property type="molecule type" value="mRNA"/>
</dbReference>
<dbReference type="Gene3D" id="4.10.280.10">
    <property type="entry name" value="Helix-loop-helix DNA-binding domain"/>
    <property type="match status" value="1"/>
</dbReference>
<dbReference type="InterPro" id="IPR011598">
    <property type="entry name" value="bHLH_dom"/>
</dbReference>
<name>F2DV96_HORVV</name>
<evidence type="ECO:0000256" key="8">
    <source>
        <dbReference type="SAM" id="MobiDB-lite"/>
    </source>
</evidence>
<dbReference type="Pfam" id="PF00010">
    <property type="entry name" value="HLH"/>
    <property type="match status" value="1"/>
</dbReference>
<accession>F2DV96</accession>
<dbReference type="AlphaFoldDB" id="F2DV96"/>
<proteinExistence type="evidence at transcript level"/>
<organism evidence="10">
    <name type="scientific">Hordeum vulgare subsp. vulgare</name>
    <name type="common">Domesticated barley</name>
    <dbReference type="NCBI Taxonomy" id="112509"/>
    <lineage>
        <taxon>Eukaryota</taxon>
        <taxon>Viridiplantae</taxon>
        <taxon>Streptophyta</taxon>
        <taxon>Embryophyta</taxon>
        <taxon>Tracheophyta</taxon>
        <taxon>Spermatophyta</taxon>
        <taxon>Magnoliopsida</taxon>
        <taxon>Liliopsida</taxon>
        <taxon>Poales</taxon>
        <taxon>Poaceae</taxon>
        <taxon>BOP clade</taxon>
        <taxon>Pooideae</taxon>
        <taxon>Triticodae</taxon>
        <taxon>Triticeae</taxon>
        <taxon>Hordeinae</taxon>
        <taxon>Hordeum</taxon>
    </lineage>
</organism>
<evidence type="ECO:0000256" key="6">
    <source>
        <dbReference type="ARBA" id="ARBA00023242"/>
    </source>
</evidence>
<keyword evidence="6" id="KW-0539">Nucleus</keyword>
<dbReference type="GO" id="GO:0046983">
    <property type="term" value="F:protein dimerization activity"/>
    <property type="evidence" value="ECO:0007669"/>
    <property type="project" value="InterPro"/>
</dbReference>
<evidence type="ECO:0000256" key="5">
    <source>
        <dbReference type="ARBA" id="ARBA00023163"/>
    </source>
</evidence>
<feature type="coiled-coil region" evidence="7">
    <location>
        <begin position="268"/>
        <end position="321"/>
    </location>
</feature>
<dbReference type="CDD" id="cd11445">
    <property type="entry name" value="bHLH_AtPIF_like"/>
    <property type="match status" value="1"/>
</dbReference>